<evidence type="ECO:0000256" key="8">
    <source>
        <dbReference type="ARBA" id="ARBA00023136"/>
    </source>
</evidence>
<evidence type="ECO:0000256" key="9">
    <source>
        <dbReference type="SAM" id="Phobius"/>
    </source>
</evidence>
<evidence type="ECO:0000313" key="13">
    <source>
        <dbReference type="Proteomes" id="UP000693672"/>
    </source>
</evidence>
<dbReference type="SMART" id="SM00382">
    <property type="entry name" value="AAA"/>
    <property type="match status" value="1"/>
</dbReference>
<evidence type="ECO:0000256" key="5">
    <source>
        <dbReference type="ARBA" id="ARBA00022741"/>
    </source>
</evidence>
<feature type="transmembrane region" description="Helical" evidence="9">
    <location>
        <begin position="245"/>
        <end position="266"/>
    </location>
</feature>
<name>A0A916K5A2_9BACL</name>
<dbReference type="PROSITE" id="PS00211">
    <property type="entry name" value="ABC_TRANSPORTER_1"/>
    <property type="match status" value="1"/>
</dbReference>
<dbReference type="InterPro" id="IPR003439">
    <property type="entry name" value="ABC_transporter-like_ATP-bd"/>
</dbReference>
<keyword evidence="4 9" id="KW-0812">Transmembrane</keyword>
<keyword evidence="3" id="KW-1003">Cell membrane</keyword>
<dbReference type="PROSITE" id="PS50893">
    <property type="entry name" value="ABC_TRANSPORTER_2"/>
    <property type="match status" value="1"/>
</dbReference>
<keyword evidence="6 12" id="KW-0067">ATP-binding</keyword>
<comment type="caution">
    <text evidence="12">The sequence shown here is derived from an EMBL/GenBank/DDBJ whole genome shotgun (WGS) entry which is preliminary data.</text>
</comment>
<dbReference type="EMBL" id="CAJVAS010000032">
    <property type="protein sequence ID" value="CAG7645637.1"/>
    <property type="molecule type" value="Genomic_DNA"/>
</dbReference>
<dbReference type="InterPro" id="IPR039421">
    <property type="entry name" value="Type_1_exporter"/>
</dbReference>
<feature type="domain" description="ABC transmembrane type-1" evidence="11">
    <location>
        <begin position="33"/>
        <end position="301"/>
    </location>
</feature>
<comment type="subcellular location">
    <subcellularLocation>
        <location evidence="1">Cell membrane</location>
        <topology evidence="1">Multi-pass membrane protein</topology>
    </subcellularLocation>
</comment>
<feature type="transmembrane region" description="Helical" evidence="9">
    <location>
        <begin position="54"/>
        <end position="80"/>
    </location>
</feature>
<evidence type="ECO:0000256" key="3">
    <source>
        <dbReference type="ARBA" id="ARBA00022475"/>
    </source>
</evidence>
<dbReference type="InterPro" id="IPR017871">
    <property type="entry name" value="ABC_transporter-like_CS"/>
</dbReference>
<accession>A0A916K5A2</accession>
<dbReference type="PANTHER" id="PTHR43394:SF1">
    <property type="entry name" value="ATP-BINDING CASSETTE SUB-FAMILY B MEMBER 10, MITOCHONDRIAL"/>
    <property type="match status" value="1"/>
</dbReference>
<dbReference type="Pfam" id="PF00664">
    <property type="entry name" value="ABC_membrane"/>
    <property type="match status" value="1"/>
</dbReference>
<evidence type="ECO:0000313" key="12">
    <source>
        <dbReference type="EMBL" id="CAG7645637.1"/>
    </source>
</evidence>
<dbReference type="GO" id="GO:0005886">
    <property type="term" value="C:plasma membrane"/>
    <property type="evidence" value="ECO:0007669"/>
    <property type="project" value="UniProtKB-SubCell"/>
</dbReference>
<evidence type="ECO:0000256" key="7">
    <source>
        <dbReference type="ARBA" id="ARBA00022989"/>
    </source>
</evidence>
<dbReference type="FunFam" id="3.40.50.300:FF:000221">
    <property type="entry name" value="Multidrug ABC transporter ATP-binding protein"/>
    <property type="match status" value="1"/>
</dbReference>
<feature type="transmembrane region" description="Helical" evidence="9">
    <location>
        <begin position="145"/>
        <end position="171"/>
    </location>
</feature>
<keyword evidence="8 9" id="KW-0472">Membrane</keyword>
<evidence type="ECO:0000256" key="4">
    <source>
        <dbReference type="ARBA" id="ARBA00022692"/>
    </source>
</evidence>
<evidence type="ECO:0000256" key="2">
    <source>
        <dbReference type="ARBA" id="ARBA00022448"/>
    </source>
</evidence>
<feature type="transmembrane region" description="Helical" evidence="9">
    <location>
        <begin position="12"/>
        <end position="34"/>
    </location>
</feature>
<dbReference type="Proteomes" id="UP000693672">
    <property type="component" value="Unassembled WGS sequence"/>
</dbReference>
<dbReference type="CDD" id="cd07346">
    <property type="entry name" value="ABC_6TM_exporters"/>
    <property type="match status" value="1"/>
</dbReference>
<keyword evidence="7 9" id="KW-1133">Transmembrane helix</keyword>
<dbReference type="GO" id="GO:0015421">
    <property type="term" value="F:ABC-type oligopeptide transporter activity"/>
    <property type="evidence" value="ECO:0007669"/>
    <property type="project" value="TreeGrafter"/>
</dbReference>
<keyword evidence="13" id="KW-1185">Reference proteome</keyword>
<dbReference type="AlphaFoldDB" id="A0A916K5A2"/>
<keyword evidence="2" id="KW-0813">Transport</keyword>
<dbReference type="InterPro" id="IPR003593">
    <property type="entry name" value="AAA+_ATPase"/>
</dbReference>
<dbReference type="PROSITE" id="PS50929">
    <property type="entry name" value="ABC_TM1F"/>
    <property type="match status" value="1"/>
</dbReference>
<dbReference type="GO" id="GO:0016887">
    <property type="term" value="F:ATP hydrolysis activity"/>
    <property type="evidence" value="ECO:0007669"/>
    <property type="project" value="InterPro"/>
</dbReference>
<reference evidence="12" key="1">
    <citation type="submission" date="2021-06" db="EMBL/GenBank/DDBJ databases">
        <authorList>
            <person name="Criscuolo A."/>
        </authorList>
    </citation>
    <scope>NUCLEOTIDE SEQUENCE</scope>
    <source>
        <strain evidence="12">CIP111600</strain>
    </source>
</reference>
<feature type="domain" description="ABC transporter" evidence="10">
    <location>
        <begin position="335"/>
        <end position="569"/>
    </location>
</feature>
<keyword evidence="5" id="KW-0547">Nucleotide-binding</keyword>
<dbReference type="InterPro" id="IPR011527">
    <property type="entry name" value="ABC1_TM_dom"/>
</dbReference>
<dbReference type="PANTHER" id="PTHR43394">
    <property type="entry name" value="ATP-DEPENDENT PERMEASE MDL1, MITOCHONDRIAL"/>
    <property type="match status" value="1"/>
</dbReference>
<evidence type="ECO:0000256" key="1">
    <source>
        <dbReference type="ARBA" id="ARBA00004651"/>
    </source>
</evidence>
<sequence length="582" mass="64242">MKPFRILRRYLASLKLLCALYAASVVVEIGYVVAFPLSLKFLVDTAFIPKDVQAFLFILGLLLIGGLLNVAAGAGGDYTLAKLSGRMLQTLRTELFEHVQKQSVDFYTRYRTGEITTRFNSDLLSIEQVVGATFPLGLKQGFTAVAGLCLLFTLEWRLALALLLGSSLLFVGPKLLRKPAEAANLAVKEAEGHFANTIDEMLKGHKTIKALRLQQAMLDRARGQILSLYSFGLRRSFMNSLLERVPMTSLMALNAIMIGFGGYLIFQDKLSIGGYIAFFTLFMSVSQAVFHLSILIPYFIESSVSFERVQHMLEDAPTVVEADLPAPMPPLAHTIAMDNVTFGYTEDHPVLKGLSLSIPAGSFAAFVGPSGSGKSTALQLLLRFYDPDEGRITYDGLDVKQISERSLREQVGIVFQDTFLFNASIKQNLQLSDPLAAEEDWVAACKAAHLHETIRRWPEGYDTPIIQEGGSLSGGQRQRLSIARTLLRKPSILLLDEVTSALDFATEADINRAIAQWKGGSTIISVTHRLASIIDADLIFVFQDGNIAESGTHGQLLERKGLYREMWEKQYGFRVPVSESQA</sequence>
<evidence type="ECO:0000256" key="6">
    <source>
        <dbReference type="ARBA" id="ARBA00022840"/>
    </source>
</evidence>
<dbReference type="Pfam" id="PF00005">
    <property type="entry name" value="ABC_tran"/>
    <property type="match status" value="1"/>
</dbReference>
<protein>
    <submittedName>
        <fullName evidence="12">ABC transporter ATP-binding protein</fullName>
    </submittedName>
</protein>
<gene>
    <name evidence="12" type="ORF">PAESOLCIP111_04986</name>
</gene>
<evidence type="ECO:0000259" key="11">
    <source>
        <dbReference type="PROSITE" id="PS50929"/>
    </source>
</evidence>
<organism evidence="12 13">
    <name type="scientific">Paenibacillus solanacearum</name>
    <dbReference type="NCBI Taxonomy" id="2048548"/>
    <lineage>
        <taxon>Bacteria</taxon>
        <taxon>Bacillati</taxon>
        <taxon>Bacillota</taxon>
        <taxon>Bacilli</taxon>
        <taxon>Bacillales</taxon>
        <taxon>Paenibacillaceae</taxon>
        <taxon>Paenibacillus</taxon>
    </lineage>
</organism>
<dbReference type="GO" id="GO:0005524">
    <property type="term" value="F:ATP binding"/>
    <property type="evidence" value="ECO:0007669"/>
    <property type="project" value="UniProtKB-KW"/>
</dbReference>
<evidence type="ECO:0000259" key="10">
    <source>
        <dbReference type="PROSITE" id="PS50893"/>
    </source>
</evidence>
<proteinExistence type="predicted"/>
<feature type="transmembrane region" description="Helical" evidence="9">
    <location>
        <begin position="278"/>
        <end position="300"/>
    </location>
</feature>